<dbReference type="Pfam" id="PF00903">
    <property type="entry name" value="Glyoxalase"/>
    <property type="match status" value="1"/>
</dbReference>
<evidence type="ECO:0000313" key="2">
    <source>
        <dbReference type="EMBL" id="MXQ07926.1"/>
    </source>
</evidence>
<accession>A0A7C9IRU6</accession>
<dbReference type="Proteomes" id="UP000480350">
    <property type="component" value="Unassembled WGS sequence"/>
</dbReference>
<dbReference type="Gene3D" id="3.10.180.10">
    <property type="entry name" value="2,3-Dihydroxybiphenyl 1,2-Dioxygenase, domain 1"/>
    <property type="match status" value="1"/>
</dbReference>
<dbReference type="RefSeq" id="WP_160763772.1">
    <property type="nucleotide sequence ID" value="NZ_WUPT01000001.1"/>
</dbReference>
<dbReference type="InterPro" id="IPR037523">
    <property type="entry name" value="VOC_core"/>
</dbReference>
<name>A0A7C9IRU6_9RHOB</name>
<proteinExistence type="predicted"/>
<dbReference type="EMBL" id="WUPT01000001">
    <property type="protein sequence ID" value="MXQ07926.1"/>
    <property type="molecule type" value="Genomic_DNA"/>
</dbReference>
<dbReference type="InterPro" id="IPR004360">
    <property type="entry name" value="Glyas_Fos-R_dOase_dom"/>
</dbReference>
<dbReference type="InterPro" id="IPR029068">
    <property type="entry name" value="Glyas_Bleomycin-R_OHBP_Dase"/>
</dbReference>
<organism evidence="2 3">
    <name type="scientific">Kangsaoukella pontilimi</name>
    <dbReference type="NCBI Taxonomy" id="2691042"/>
    <lineage>
        <taxon>Bacteria</taxon>
        <taxon>Pseudomonadati</taxon>
        <taxon>Pseudomonadota</taxon>
        <taxon>Alphaproteobacteria</taxon>
        <taxon>Rhodobacterales</taxon>
        <taxon>Paracoccaceae</taxon>
        <taxon>Kangsaoukella</taxon>
    </lineage>
</organism>
<dbReference type="SUPFAM" id="SSF54593">
    <property type="entry name" value="Glyoxalase/Bleomycin resistance protein/Dihydroxybiphenyl dioxygenase"/>
    <property type="match status" value="1"/>
</dbReference>
<sequence>MSRLGLVTLIVEDYDVAISWFTAALGWVLREDRDEEHKRWVVVGPAGGGTGIVLARAASATQASAIGQQGAGRVWLFLETDDIESDRARMEAAGTVYEEPTRDEPYGQVAVFCDPWGNRWDLLQRK</sequence>
<feature type="domain" description="VOC" evidence="1">
    <location>
        <begin position="3"/>
        <end position="125"/>
    </location>
</feature>
<comment type="caution">
    <text evidence="2">The sequence shown here is derived from an EMBL/GenBank/DDBJ whole genome shotgun (WGS) entry which is preliminary data.</text>
</comment>
<dbReference type="PROSITE" id="PS51819">
    <property type="entry name" value="VOC"/>
    <property type="match status" value="1"/>
</dbReference>
<protein>
    <submittedName>
        <fullName evidence="2">VOC family protein</fullName>
    </submittedName>
</protein>
<dbReference type="AlphaFoldDB" id="A0A7C9IRU6"/>
<dbReference type="PANTHER" id="PTHR36437">
    <property type="entry name" value="GLYOXALASE/BLEOMYCIN RESISTANCE PROTEIN/DIOXYGENASE"/>
    <property type="match status" value="1"/>
</dbReference>
<evidence type="ECO:0000313" key="3">
    <source>
        <dbReference type="Proteomes" id="UP000480350"/>
    </source>
</evidence>
<reference evidence="2 3" key="1">
    <citation type="submission" date="2019-12" db="EMBL/GenBank/DDBJ databases">
        <authorList>
            <person name="Lee S.D."/>
        </authorList>
    </citation>
    <scope>NUCLEOTIDE SEQUENCE [LARGE SCALE GENOMIC DNA]</scope>
    <source>
        <strain evidence="2 3">GH1-50</strain>
    </source>
</reference>
<keyword evidence="3" id="KW-1185">Reference proteome</keyword>
<evidence type="ECO:0000259" key="1">
    <source>
        <dbReference type="PROSITE" id="PS51819"/>
    </source>
</evidence>
<gene>
    <name evidence="2" type="ORF">GQ651_08710</name>
</gene>
<dbReference type="PANTHER" id="PTHR36437:SF2">
    <property type="entry name" value="GLYOXALASE_BLEOMYCIN RESISTANCE PROTEIN_DIOXYGENASE"/>
    <property type="match status" value="1"/>
</dbReference>
<reference evidence="2 3" key="2">
    <citation type="submission" date="2020-03" db="EMBL/GenBank/DDBJ databases">
        <title>Kangsaoukella pontilimi gen. nov., sp. nov., a new member of the family Rhodobacteraceae isolated from a tidal mudflat.</title>
        <authorList>
            <person name="Kim I.S."/>
        </authorList>
    </citation>
    <scope>NUCLEOTIDE SEQUENCE [LARGE SCALE GENOMIC DNA]</scope>
    <source>
        <strain evidence="2 3">GH1-50</strain>
    </source>
</reference>